<comment type="caution">
    <text evidence="2">The sequence shown here is derived from an EMBL/GenBank/DDBJ whole genome shotgun (WGS) entry which is preliminary data.</text>
</comment>
<accession>A0A6G1DV07</accession>
<feature type="region of interest" description="Disordered" evidence="1">
    <location>
        <begin position="27"/>
        <end position="94"/>
    </location>
</feature>
<feature type="compositionally biased region" description="Low complexity" evidence="1">
    <location>
        <begin position="204"/>
        <end position="215"/>
    </location>
</feature>
<evidence type="ECO:0000256" key="1">
    <source>
        <dbReference type="SAM" id="MobiDB-lite"/>
    </source>
</evidence>
<feature type="region of interest" description="Disordered" evidence="1">
    <location>
        <begin position="232"/>
        <end position="270"/>
    </location>
</feature>
<feature type="compositionally biased region" description="Basic and acidic residues" evidence="1">
    <location>
        <begin position="51"/>
        <end position="61"/>
    </location>
</feature>
<sequence length="296" mass="32554">MMQSNFFLVFHKSVDVAAFQGSVRGRKEEQNKMFFQRKNSKKVKDSNGSSSKKDKDSRGKNVFDSAKGGLGALAGTLQTEKNDAEERTENLQEDVKATIGTIMHEGSGILEKAKEIGGHSEAIQSKELEQGSEEQGKKDMEAFNKVIDKVKEVKSNPEVVEKLDKVKEDITSLAHALHLGKHDKEHEAEEKAKEGETAKDTDESASVSKSEDSVVVEQAVGEIQAVVTAVQQQLHTDGAATESPNEAAAETSAEGEKTEETKRDVEKDDPSKRLDFMGFFAMLFERFCSPGNKKKD</sequence>
<dbReference type="Proteomes" id="UP000479710">
    <property type="component" value="Unassembled WGS sequence"/>
</dbReference>
<gene>
    <name evidence="2" type="ORF">E2562_005874</name>
</gene>
<organism evidence="2 3">
    <name type="scientific">Oryza meyeriana var. granulata</name>
    <dbReference type="NCBI Taxonomy" id="110450"/>
    <lineage>
        <taxon>Eukaryota</taxon>
        <taxon>Viridiplantae</taxon>
        <taxon>Streptophyta</taxon>
        <taxon>Embryophyta</taxon>
        <taxon>Tracheophyta</taxon>
        <taxon>Spermatophyta</taxon>
        <taxon>Magnoliopsida</taxon>
        <taxon>Liliopsida</taxon>
        <taxon>Poales</taxon>
        <taxon>Poaceae</taxon>
        <taxon>BOP clade</taxon>
        <taxon>Oryzoideae</taxon>
        <taxon>Oryzeae</taxon>
        <taxon>Oryzinae</taxon>
        <taxon>Oryza</taxon>
        <taxon>Oryza meyeriana</taxon>
    </lineage>
</organism>
<feature type="compositionally biased region" description="Basic and acidic residues" evidence="1">
    <location>
        <begin position="254"/>
        <end position="270"/>
    </location>
</feature>
<reference evidence="2 3" key="1">
    <citation type="submission" date="2019-11" db="EMBL/GenBank/DDBJ databases">
        <title>Whole genome sequence of Oryza granulata.</title>
        <authorList>
            <person name="Li W."/>
        </authorList>
    </citation>
    <scope>NUCLEOTIDE SEQUENCE [LARGE SCALE GENOMIC DNA]</scope>
    <source>
        <strain evidence="3">cv. Menghai</strain>
        <tissue evidence="2">Leaf</tissue>
    </source>
</reference>
<feature type="compositionally biased region" description="Basic and acidic residues" evidence="1">
    <location>
        <begin position="80"/>
        <end position="94"/>
    </location>
</feature>
<name>A0A6G1DV07_9ORYZ</name>
<evidence type="ECO:0000313" key="2">
    <source>
        <dbReference type="EMBL" id="KAF0916256.1"/>
    </source>
</evidence>
<dbReference type="AlphaFoldDB" id="A0A6G1DV07"/>
<protein>
    <submittedName>
        <fullName evidence="2">Uncharacterized protein</fullName>
    </submittedName>
</protein>
<keyword evidence="3" id="KW-1185">Reference proteome</keyword>
<evidence type="ECO:0000313" key="3">
    <source>
        <dbReference type="Proteomes" id="UP000479710"/>
    </source>
</evidence>
<proteinExistence type="predicted"/>
<feature type="region of interest" description="Disordered" evidence="1">
    <location>
        <begin position="117"/>
        <end position="137"/>
    </location>
</feature>
<feature type="compositionally biased region" description="Basic and acidic residues" evidence="1">
    <location>
        <begin position="180"/>
        <end position="202"/>
    </location>
</feature>
<feature type="region of interest" description="Disordered" evidence="1">
    <location>
        <begin position="177"/>
        <end position="215"/>
    </location>
</feature>
<dbReference type="OrthoDB" id="681260at2759"/>
<dbReference type="EMBL" id="SPHZ02000005">
    <property type="protein sequence ID" value="KAF0916256.1"/>
    <property type="molecule type" value="Genomic_DNA"/>
</dbReference>